<comment type="caution">
    <text evidence="2">The sequence shown here is derived from an EMBL/GenBank/DDBJ whole genome shotgun (WGS) entry which is preliminary data.</text>
</comment>
<dbReference type="EMBL" id="JAEKJZ010000002">
    <property type="protein sequence ID" value="MBN9671091.1"/>
    <property type="molecule type" value="Genomic_DNA"/>
</dbReference>
<evidence type="ECO:0000256" key="1">
    <source>
        <dbReference type="SAM" id="MobiDB-lite"/>
    </source>
</evidence>
<dbReference type="RefSeq" id="WP_207140952.1">
    <property type="nucleotide sequence ID" value="NZ_JAEKJZ010000002.1"/>
</dbReference>
<sequence>MNEFVQIAQVSTQPGVVSDPAPADAGKALELSRPAAQSSLVLLRLPGQFVDFREIFSEDISFFRIGGDLQMLFADDSSIVVKNFFVGEAGEPAVIVGDDRFLSLDEFTAAATPQEVEEIQTAAGEVSNLATELGGAQGSGQNFHDPDIEALGGTTLRSVLIGSVETEDEEEDDDVDFVSPEEDTVPIIVAEAQTAALDEGNLPDGNEPNATLLVSTGGLGINFGENAGDNPTLTFNMAAGVPLDAEGMPLALSSDGEPLSYQKLTNGDGGQTLVAYKASTQEVVFTVLLDIVPNGFDGGASSAKYVVTLYGNLDNAGDAEDVLALSFSVRAADSDDDFVNQTFSVTIGDDTPELAANPDSGKVEEGAFFRLFSEEEPLENGPVAAGSLNIAWGADNGDGDDAASLAGERQGGQYVQDTPGGIGDRSVVFGSTEGAEDALSGEAEERYIPDFVTLGDGSETLSLSELSSGGVLLTYELSADGTVLTASAGESTVFVVSLSDEEDGGYLFDLQGVLDHPVDGPDDLLLTFEFIASDSDGDTVSSSFTVTVRDSGPTVADEGLSLTSDEDDIASVDALGTSPDGPATQPVAGEAFGETGD</sequence>
<feature type="region of interest" description="Disordered" evidence="1">
    <location>
        <begin position="555"/>
        <end position="597"/>
    </location>
</feature>
<dbReference type="AlphaFoldDB" id="A0A939EE45"/>
<evidence type="ECO:0000313" key="2">
    <source>
        <dbReference type="EMBL" id="MBN9671091.1"/>
    </source>
</evidence>
<dbReference type="NCBIfam" id="TIGR03660">
    <property type="entry name" value="T1SS_rpt_143"/>
    <property type="match status" value="1"/>
</dbReference>
<organism evidence="2 3">
    <name type="scientific">Roseibium aggregatum</name>
    <dbReference type="NCBI Taxonomy" id="187304"/>
    <lineage>
        <taxon>Bacteria</taxon>
        <taxon>Pseudomonadati</taxon>
        <taxon>Pseudomonadota</taxon>
        <taxon>Alphaproteobacteria</taxon>
        <taxon>Hyphomicrobiales</taxon>
        <taxon>Stappiaceae</taxon>
        <taxon>Roseibium</taxon>
    </lineage>
</organism>
<feature type="non-terminal residue" evidence="2">
    <location>
        <position position="597"/>
    </location>
</feature>
<proteinExistence type="predicted"/>
<evidence type="ECO:0008006" key="4">
    <source>
        <dbReference type="Google" id="ProtNLM"/>
    </source>
</evidence>
<dbReference type="InterPro" id="IPR019959">
    <property type="entry name" value="T1SS-143_rpt-cont_dom"/>
</dbReference>
<reference evidence="2" key="1">
    <citation type="submission" date="2020-12" db="EMBL/GenBank/DDBJ databases">
        <title>Oil enriched cultivation method for isolating marine PHA-producing bacteria.</title>
        <authorList>
            <person name="Zheng W."/>
            <person name="Yu S."/>
            <person name="Huang Y."/>
        </authorList>
    </citation>
    <scope>NUCLEOTIDE SEQUENCE</scope>
    <source>
        <strain evidence="2">SY-2-12</strain>
    </source>
</reference>
<accession>A0A939EE45</accession>
<name>A0A939EE45_9HYPH</name>
<evidence type="ECO:0000313" key="3">
    <source>
        <dbReference type="Proteomes" id="UP000664096"/>
    </source>
</evidence>
<gene>
    <name evidence="2" type="ORF">JF539_12165</name>
</gene>
<protein>
    <recommendedName>
        <fullName evidence="4">T1SS-143 domain-containing protein</fullName>
    </recommendedName>
</protein>
<dbReference type="Proteomes" id="UP000664096">
    <property type="component" value="Unassembled WGS sequence"/>
</dbReference>